<sequence length="231" mass="25118">MDSITLTAAWTLGLLDEPWETICLTTTLHKNVCHFHLGINYYIEQPNVISSDDTNFRSKAKFEMEPNTGVTFEDVAGVDEAKQDFQEIVEFLKTPEKFSAVGAKIPKGVLLVGPPGTGKTLLAKAIAGEAGVPFFSLSGSEFVELFVGVGASRVRDLFNKAKQNSPCLVFIDEIDAVGRKRGTCIGGGNDEREQTKRSASISRKADDACTISIGSAIYTTLLLNQWLQPII</sequence>
<dbReference type="STRING" id="3916.A0A3Q0EVW2"/>
<organism evidence="2 3">
    <name type="scientific">Vigna radiata var. radiata</name>
    <name type="common">Mung bean</name>
    <name type="synonym">Phaseolus aureus</name>
    <dbReference type="NCBI Taxonomy" id="3916"/>
    <lineage>
        <taxon>Eukaryota</taxon>
        <taxon>Viridiplantae</taxon>
        <taxon>Streptophyta</taxon>
        <taxon>Embryophyta</taxon>
        <taxon>Tracheophyta</taxon>
        <taxon>Spermatophyta</taxon>
        <taxon>Magnoliopsida</taxon>
        <taxon>eudicotyledons</taxon>
        <taxon>Gunneridae</taxon>
        <taxon>Pentapetalae</taxon>
        <taxon>rosids</taxon>
        <taxon>fabids</taxon>
        <taxon>Fabales</taxon>
        <taxon>Fabaceae</taxon>
        <taxon>Papilionoideae</taxon>
        <taxon>50 kb inversion clade</taxon>
        <taxon>NPAAA clade</taxon>
        <taxon>indigoferoid/millettioid clade</taxon>
        <taxon>Phaseoleae</taxon>
        <taxon>Vigna</taxon>
    </lineage>
</organism>
<dbReference type="SMART" id="SM00382">
    <property type="entry name" value="AAA"/>
    <property type="match status" value="1"/>
</dbReference>
<reference evidence="2" key="1">
    <citation type="journal article" date="2014" name="Nat. Commun.">
        <title>Genome sequence of mungbean and insights into evolution within Vigna species.</title>
        <authorList>
            <person name="Kang Y.J."/>
            <person name="Kim S.K."/>
            <person name="Kim M.Y."/>
            <person name="Lestari P."/>
            <person name="Kim K.H."/>
            <person name="Ha B.K."/>
            <person name="Jun T.H."/>
            <person name="Hwang W.J."/>
            <person name="Lee T."/>
            <person name="Lee J."/>
            <person name="Shim S."/>
            <person name="Yoon M.Y."/>
            <person name="Jang Y.E."/>
            <person name="Han K.S."/>
            <person name="Taeprayoon P."/>
            <person name="Yoon N."/>
            <person name="Somta P."/>
            <person name="Tanya P."/>
            <person name="Kim K.S."/>
            <person name="Gwag J.G."/>
            <person name="Moon J.K."/>
            <person name="Lee Y.H."/>
            <person name="Park B.S."/>
            <person name="Bombarely A."/>
            <person name="Doyle J.J."/>
            <person name="Jackson S.A."/>
            <person name="Schafleitner R."/>
            <person name="Srinives P."/>
            <person name="Varshney R.K."/>
            <person name="Lee S.H."/>
        </authorList>
    </citation>
    <scope>NUCLEOTIDE SEQUENCE [LARGE SCALE GENOMIC DNA]</scope>
    <source>
        <strain evidence="2">cv. VC1973A</strain>
    </source>
</reference>
<dbReference type="OrthoDB" id="1413014at2759"/>
<feature type="domain" description="AAA+ ATPase" evidence="1">
    <location>
        <begin position="105"/>
        <end position="215"/>
    </location>
</feature>
<reference evidence="3" key="2">
    <citation type="submission" date="2025-08" db="UniProtKB">
        <authorList>
            <consortium name="RefSeq"/>
        </authorList>
    </citation>
    <scope>IDENTIFICATION</scope>
    <source>
        <tissue evidence="3">Leaf</tissue>
    </source>
</reference>
<accession>A0A3Q0EVW2</accession>
<dbReference type="InterPro" id="IPR003593">
    <property type="entry name" value="AAA+_ATPase"/>
</dbReference>
<dbReference type="RefSeq" id="XP_022635895.1">
    <property type="nucleotide sequence ID" value="XM_022780174.1"/>
</dbReference>
<dbReference type="GO" id="GO:0006508">
    <property type="term" value="P:proteolysis"/>
    <property type="evidence" value="ECO:0007669"/>
    <property type="project" value="TreeGrafter"/>
</dbReference>
<dbReference type="Proteomes" id="UP000087766">
    <property type="component" value="Chromosome 4"/>
</dbReference>
<evidence type="ECO:0000259" key="1">
    <source>
        <dbReference type="SMART" id="SM00382"/>
    </source>
</evidence>
<dbReference type="GO" id="GO:0004176">
    <property type="term" value="F:ATP-dependent peptidase activity"/>
    <property type="evidence" value="ECO:0007669"/>
    <property type="project" value="TreeGrafter"/>
</dbReference>
<dbReference type="PANTHER" id="PTHR23076:SF118">
    <property type="entry name" value="ATP-DEPENDENT ZINC METALLOPROTEASE FTSH 6, CHLOROPLASTIC"/>
    <property type="match status" value="1"/>
</dbReference>
<dbReference type="SUPFAM" id="SSF52540">
    <property type="entry name" value="P-loop containing nucleoside triphosphate hydrolases"/>
    <property type="match status" value="1"/>
</dbReference>
<dbReference type="FunFam" id="3.40.50.300:FF:002568">
    <property type="entry name" value="Cell division protein (FtsH)"/>
    <property type="match status" value="1"/>
</dbReference>
<dbReference type="InterPro" id="IPR003959">
    <property type="entry name" value="ATPase_AAA_core"/>
</dbReference>
<dbReference type="GO" id="GO:0016887">
    <property type="term" value="F:ATP hydrolysis activity"/>
    <property type="evidence" value="ECO:0007669"/>
    <property type="project" value="InterPro"/>
</dbReference>
<dbReference type="GO" id="GO:0005524">
    <property type="term" value="F:ATP binding"/>
    <property type="evidence" value="ECO:0007669"/>
    <property type="project" value="InterPro"/>
</dbReference>
<dbReference type="CDD" id="cd19501">
    <property type="entry name" value="RecA-like_FtsH"/>
    <property type="match status" value="1"/>
</dbReference>
<name>A0A3Q0EVW2_VIGRR</name>
<proteinExistence type="predicted"/>
<gene>
    <name evidence="3" type="primary">LOC106758143</name>
</gene>
<evidence type="ECO:0000313" key="3">
    <source>
        <dbReference type="RefSeq" id="XP_022635895.1"/>
    </source>
</evidence>
<dbReference type="Pfam" id="PF00004">
    <property type="entry name" value="AAA"/>
    <property type="match status" value="1"/>
</dbReference>
<evidence type="ECO:0000313" key="2">
    <source>
        <dbReference type="Proteomes" id="UP000087766"/>
    </source>
</evidence>
<dbReference type="KEGG" id="vra:106758143"/>
<keyword evidence="2" id="KW-1185">Reference proteome</keyword>
<dbReference type="GO" id="GO:0009535">
    <property type="term" value="C:chloroplast thylakoid membrane"/>
    <property type="evidence" value="ECO:0007669"/>
    <property type="project" value="TreeGrafter"/>
</dbReference>
<dbReference type="Gene3D" id="3.40.50.300">
    <property type="entry name" value="P-loop containing nucleotide triphosphate hydrolases"/>
    <property type="match status" value="1"/>
</dbReference>
<dbReference type="InterPro" id="IPR027417">
    <property type="entry name" value="P-loop_NTPase"/>
</dbReference>
<protein>
    <submittedName>
        <fullName evidence="3">ATP-dependent zinc metalloprotease FTSH 6, chloroplastic-like</fullName>
    </submittedName>
</protein>
<dbReference type="PANTHER" id="PTHR23076">
    <property type="entry name" value="METALLOPROTEASE M41 FTSH"/>
    <property type="match status" value="1"/>
</dbReference>
<dbReference type="GeneID" id="106758143"/>
<dbReference type="AlphaFoldDB" id="A0A3Q0EVW2"/>